<dbReference type="EMBL" id="JAVDPF010000012">
    <property type="protein sequence ID" value="KAL1878429.1"/>
    <property type="molecule type" value="Genomic_DNA"/>
</dbReference>
<comment type="subcellular location">
    <subcellularLocation>
        <location evidence="1">Nucleus</location>
    </subcellularLocation>
</comment>
<evidence type="ECO:0000256" key="6">
    <source>
        <dbReference type="ARBA" id="ARBA00023242"/>
    </source>
</evidence>
<keyword evidence="4" id="KW-0238">DNA-binding</keyword>
<feature type="region of interest" description="Disordered" evidence="7">
    <location>
        <begin position="543"/>
        <end position="563"/>
    </location>
</feature>
<evidence type="ECO:0000256" key="3">
    <source>
        <dbReference type="ARBA" id="ARBA00023015"/>
    </source>
</evidence>
<dbReference type="PANTHER" id="PTHR31001:SF50">
    <property type="entry name" value="ZN(II)2CYS6 TRANSCRIPTION FACTOR (EUROFUNG)"/>
    <property type="match status" value="1"/>
</dbReference>
<dbReference type="InterPro" id="IPR036864">
    <property type="entry name" value="Zn2-C6_fun-type_DNA-bd_sf"/>
</dbReference>
<dbReference type="CDD" id="cd12148">
    <property type="entry name" value="fungal_TF_MHR"/>
    <property type="match status" value="1"/>
</dbReference>
<keyword evidence="2" id="KW-0479">Metal-binding</keyword>
<evidence type="ECO:0000313" key="10">
    <source>
        <dbReference type="Proteomes" id="UP001583193"/>
    </source>
</evidence>
<dbReference type="InterPro" id="IPR001138">
    <property type="entry name" value="Zn2Cys6_DnaBD"/>
</dbReference>
<evidence type="ECO:0000259" key="8">
    <source>
        <dbReference type="PROSITE" id="PS50048"/>
    </source>
</evidence>
<keyword evidence="10" id="KW-1185">Reference proteome</keyword>
<evidence type="ECO:0000256" key="1">
    <source>
        <dbReference type="ARBA" id="ARBA00004123"/>
    </source>
</evidence>
<dbReference type="Gene3D" id="4.10.240.10">
    <property type="entry name" value="Zn(2)-C6 fungal-type DNA-binding domain"/>
    <property type="match status" value="1"/>
</dbReference>
<protein>
    <recommendedName>
        <fullName evidence="8">Zn(2)-C6 fungal-type domain-containing protein</fullName>
    </recommendedName>
</protein>
<comment type="caution">
    <text evidence="9">The sequence shown here is derived from an EMBL/GenBank/DDBJ whole genome shotgun (WGS) entry which is preliminary data.</text>
</comment>
<feature type="domain" description="Zn(2)-C6 fungal-type" evidence="8">
    <location>
        <begin position="21"/>
        <end position="48"/>
    </location>
</feature>
<dbReference type="SMART" id="SM00066">
    <property type="entry name" value="GAL4"/>
    <property type="match status" value="1"/>
</dbReference>
<dbReference type="CDD" id="cd00067">
    <property type="entry name" value="GAL4"/>
    <property type="match status" value="1"/>
</dbReference>
<dbReference type="Proteomes" id="UP001583193">
    <property type="component" value="Unassembled WGS sequence"/>
</dbReference>
<keyword evidence="6" id="KW-0539">Nucleus</keyword>
<sequence length="605" mass="68912">MENPSNDRENAQPNSVKVRLCCEMCKRRKAKCDKLDPCSNCQRIGAVCLPVERPRLPRGRYRIHKDKVPPEEGGLKTRVERLESLIRDLISTDKNAPRIPESDVVSISSSRSDRLNTLCQLSEANQQTSKAGDSTHINTDPCTIPIGNSAPLLGGSFWIDLIQETRGLRQVLEGPSKEEEVTDDSSDVNAQLLGFSPQEHGHLQVGKSPIKEILGQYSTPELATRTHDSSRKVWTMLSLAVRISQALYLHLENPPFPVNTFEREMRRRLWFAVGLLDTQASLDRATEPMLPGSWLKSNLPSPIDDCDIQFGFSEPLKRRDNFTEMNFTLVLCKAQYFTRLLNFSFSEESEAKDLNKRQRYVDEFRQTTSVLLRGTQPEKEALHWYMKKVAELISADLQLLVFRPLQRHGDWKPPQVSGSSLLTLAVGIIETSYATLNDARILPWRWLEVIFVQWYALAVSIAEFCVCKDTSLMETHWSTVECAFDRFRSLVADSERGMLWRPIKNLMERARSHVSTLSPSKRHRDESMRNEEMPSVFQQDAFGPADAMQPTSGTSLSPPPGHSDEWLNMWQPAHVEEAGVDDFDTAWADWGNFVDELHFSNDPFY</sequence>
<reference evidence="9 10" key="1">
    <citation type="journal article" date="2024" name="IMA Fungus">
        <title>IMA Genome - F19 : A genome assembly and annotation guide to empower mycologists, including annotated draft genome sequences of Ceratocystis pirilliformis, Diaporthe australafricana, Fusarium ophioides, Paecilomyces lecythidis, and Sporothrix stenoceras.</title>
        <authorList>
            <person name="Aylward J."/>
            <person name="Wilson A.M."/>
            <person name="Visagie C.M."/>
            <person name="Spraker J."/>
            <person name="Barnes I."/>
            <person name="Buitendag C."/>
            <person name="Ceriani C."/>
            <person name="Del Mar Angel L."/>
            <person name="du Plessis D."/>
            <person name="Fuchs T."/>
            <person name="Gasser K."/>
            <person name="Kramer D."/>
            <person name="Li W."/>
            <person name="Munsamy K."/>
            <person name="Piso A."/>
            <person name="Price J.L."/>
            <person name="Sonnekus B."/>
            <person name="Thomas C."/>
            <person name="van der Nest A."/>
            <person name="van Dijk A."/>
            <person name="van Heerden A."/>
            <person name="van Vuuren N."/>
            <person name="Yilmaz N."/>
            <person name="Duong T.A."/>
            <person name="van der Merwe N.A."/>
            <person name="Wingfield M.J."/>
            <person name="Wingfield B.D."/>
        </authorList>
    </citation>
    <scope>NUCLEOTIDE SEQUENCE [LARGE SCALE GENOMIC DNA]</scope>
    <source>
        <strain evidence="9 10">CMW 18167</strain>
    </source>
</reference>
<dbReference type="Pfam" id="PF04082">
    <property type="entry name" value="Fungal_trans"/>
    <property type="match status" value="1"/>
</dbReference>
<dbReference type="PANTHER" id="PTHR31001">
    <property type="entry name" value="UNCHARACTERIZED TRANSCRIPTIONAL REGULATORY PROTEIN"/>
    <property type="match status" value="1"/>
</dbReference>
<keyword evidence="3" id="KW-0805">Transcription regulation</keyword>
<dbReference type="PROSITE" id="PS50048">
    <property type="entry name" value="ZN2_CY6_FUNGAL_2"/>
    <property type="match status" value="1"/>
</dbReference>
<gene>
    <name evidence="9" type="ORF">Plec18167_004501</name>
</gene>
<dbReference type="InterPro" id="IPR050613">
    <property type="entry name" value="Sec_Metabolite_Reg"/>
</dbReference>
<evidence type="ECO:0000256" key="2">
    <source>
        <dbReference type="ARBA" id="ARBA00022723"/>
    </source>
</evidence>
<name>A0ABR3XRR8_9EURO</name>
<evidence type="ECO:0000256" key="7">
    <source>
        <dbReference type="SAM" id="MobiDB-lite"/>
    </source>
</evidence>
<accession>A0ABR3XRR8</accession>
<evidence type="ECO:0000313" key="9">
    <source>
        <dbReference type="EMBL" id="KAL1878429.1"/>
    </source>
</evidence>
<dbReference type="SUPFAM" id="SSF57701">
    <property type="entry name" value="Zn2/Cys6 DNA-binding domain"/>
    <property type="match status" value="1"/>
</dbReference>
<dbReference type="InterPro" id="IPR007219">
    <property type="entry name" value="XnlR_reg_dom"/>
</dbReference>
<dbReference type="Pfam" id="PF00172">
    <property type="entry name" value="Zn_clus"/>
    <property type="match status" value="1"/>
</dbReference>
<evidence type="ECO:0000256" key="5">
    <source>
        <dbReference type="ARBA" id="ARBA00023163"/>
    </source>
</evidence>
<organism evidence="9 10">
    <name type="scientific">Paecilomyces lecythidis</name>
    <dbReference type="NCBI Taxonomy" id="3004212"/>
    <lineage>
        <taxon>Eukaryota</taxon>
        <taxon>Fungi</taxon>
        <taxon>Dikarya</taxon>
        <taxon>Ascomycota</taxon>
        <taxon>Pezizomycotina</taxon>
        <taxon>Eurotiomycetes</taxon>
        <taxon>Eurotiomycetidae</taxon>
        <taxon>Eurotiales</taxon>
        <taxon>Thermoascaceae</taxon>
        <taxon>Paecilomyces</taxon>
    </lineage>
</organism>
<proteinExistence type="predicted"/>
<keyword evidence="5" id="KW-0804">Transcription</keyword>
<evidence type="ECO:0000256" key="4">
    <source>
        <dbReference type="ARBA" id="ARBA00023125"/>
    </source>
</evidence>
<feature type="region of interest" description="Disordered" evidence="7">
    <location>
        <begin position="511"/>
        <end position="530"/>
    </location>
</feature>